<dbReference type="HOGENOM" id="CLU_007952_3_0_2"/>
<keyword evidence="7 9" id="KW-0456">Lyase</keyword>
<accession>D3TCK2</accession>
<feature type="binding site" evidence="9">
    <location>
        <position position="26"/>
    </location>
    <ligand>
        <name>[4Fe-4S] cluster</name>
        <dbReference type="ChEBI" id="CHEBI:49883"/>
        <label>1</label>
    </ligand>
</feature>
<proteinExistence type="inferred from homology"/>
<dbReference type="KEGG" id="abi:Aboo_0476"/>
<feature type="binding site" evidence="9">
    <location>
        <position position="69"/>
    </location>
    <ligand>
        <name>[4Fe-4S] cluster</name>
        <dbReference type="ChEBI" id="CHEBI:49883"/>
        <label>2</label>
        <note>4Fe-4S-S-AdoMet</note>
    </ligand>
</feature>
<keyword evidence="12" id="KW-1185">Reference proteome</keyword>
<evidence type="ECO:0000256" key="8">
    <source>
        <dbReference type="ARBA" id="ARBA00049466"/>
    </source>
</evidence>
<dbReference type="InterPro" id="IPR023993">
    <property type="entry name" value="TYW1_archaea"/>
</dbReference>
<dbReference type="SFLD" id="SFLDG01071">
    <property type="entry name" value="tRNA_wybutosine-synthesizing"/>
    <property type="match status" value="1"/>
</dbReference>
<dbReference type="GeneID" id="8827421"/>
<comment type="cofactor">
    <cofactor evidence="9">
        <name>[4Fe-4S] cluster</name>
        <dbReference type="ChEBI" id="CHEBI:49883"/>
    </cofactor>
    <text evidence="9">Binds 2 [4Fe-4S] clusters. Binds 1 [4Fe-4S] cluster coordinated with 3 cysteines and an exchangeable S-adenosyl-L-methionine.</text>
</comment>
<dbReference type="EMBL" id="CP001941">
    <property type="protein sequence ID" value="ADD08287.1"/>
    <property type="molecule type" value="Genomic_DNA"/>
</dbReference>
<dbReference type="GO" id="GO:0102521">
    <property type="term" value="F:tRNA-4-demethylwyosine synthase activity"/>
    <property type="evidence" value="ECO:0007669"/>
    <property type="project" value="UniProtKB-EC"/>
</dbReference>
<keyword evidence="6 9" id="KW-0411">Iron-sulfur</keyword>
<dbReference type="CDD" id="cd01335">
    <property type="entry name" value="Radical_SAM"/>
    <property type="match status" value="1"/>
</dbReference>
<keyword evidence="1 9" id="KW-0004">4Fe-4S</keyword>
<evidence type="ECO:0000256" key="3">
    <source>
        <dbReference type="ARBA" id="ARBA00022694"/>
    </source>
</evidence>
<comment type="subunit">
    <text evidence="9">Monomer.</text>
</comment>
<keyword evidence="9" id="KW-0963">Cytoplasm</keyword>
<comment type="catalytic activity">
    <reaction evidence="8 9">
        <text>N(1)-methylguanosine(37) in tRNA(Phe) + pyruvate + S-adenosyl-L-methionine = 4-demethylwyosine(37) in tRNA(Phe) + 5'-deoxyadenosine + L-methionine + CO2 + H2O</text>
        <dbReference type="Rhea" id="RHEA:36347"/>
        <dbReference type="Rhea" id="RHEA-COMP:10164"/>
        <dbReference type="Rhea" id="RHEA-COMP:10165"/>
        <dbReference type="ChEBI" id="CHEBI:15361"/>
        <dbReference type="ChEBI" id="CHEBI:15377"/>
        <dbReference type="ChEBI" id="CHEBI:16526"/>
        <dbReference type="ChEBI" id="CHEBI:17319"/>
        <dbReference type="ChEBI" id="CHEBI:57844"/>
        <dbReference type="ChEBI" id="CHEBI:59789"/>
        <dbReference type="ChEBI" id="CHEBI:64315"/>
        <dbReference type="ChEBI" id="CHEBI:73542"/>
        <dbReference type="EC" id="4.1.3.44"/>
    </reaction>
</comment>
<feature type="domain" description="Radical SAM core" evidence="10">
    <location>
        <begin position="45"/>
        <end position="288"/>
    </location>
</feature>
<name>D3TCK2_ACIB4</name>
<dbReference type="GO" id="GO:0008033">
    <property type="term" value="P:tRNA processing"/>
    <property type="evidence" value="ECO:0007669"/>
    <property type="project" value="UniProtKB-UniRule"/>
</dbReference>
<organism evidence="11 12">
    <name type="scientific">Aciduliprofundum boonei (strain DSM 19572 / T469)</name>
    <dbReference type="NCBI Taxonomy" id="439481"/>
    <lineage>
        <taxon>Archaea</taxon>
        <taxon>Methanobacteriati</taxon>
        <taxon>Thermoplasmatota</taxon>
        <taxon>DHVE2 group</taxon>
        <taxon>Candidatus Aciduliprofundum</taxon>
    </lineage>
</organism>
<dbReference type="Pfam" id="PF04055">
    <property type="entry name" value="Radical_SAM"/>
    <property type="match status" value="1"/>
</dbReference>
<dbReference type="SFLD" id="SFLDS00029">
    <property type="entry name" value="Radical_SAM"/>
    <property type="match status" value="1"/>
</dbReference>
<sequence length="308" mass="36371">MDPEIERILRKQGYAIVGKHSAVKLCHWLRESLIHERPCYKQTFYGIKSHRCLQMSPAVNNCTHNCLFCWRFQGFSEVYMKEVDEPEFIVEESIRQQRRLITGYKGDPRVSLEKWKEAMEPRHVAISLTGEPTLYPRLGELIEEYHKRGFTTFLVTNGTMPEILENLDPLPTQLYVTLAAPNEEIYKKLMVPLIKNGWDRLKRTLELLPSLDTRKVIRHTLVKGWNMKNVEEYAKLDTLAEPHFIEPKAYVFVGYSRERLTIENMPSAEEVENFARKLSELTEYKYEDERKDSRVVLLMKENVQRFIE</sequence>
<feature type="binding site" evidence="9">
    <location>
        <position position="52"/>
    </location>
    <ligand>
        <name>[4Fe-4S] cluster</name>
        <dbReference type="ChEBI" id="CHEBI:49883"/>
        <label>1</label>
    </ligand>
</feature>
<protein>
    <recommendedName>
        <fullName evidence="9">S-adenosyl-L-methionine-dependent tRNA 4-demethylwyosine synthase</fullName>
        <ecNumber evidence="9">4.1.3.44</ecNumber>
    </recommendedName>
    <alternativeName>
        <fullName evidence="9">tRNA wyosine derivatives biosynthesis protein Taw1</fullName>
    </alternativeName>
</protein>
<dbReference type="PANTHER" id="PTHR13930:SF0">
    <property type="entry name" value="S-ADENOSYL-L-METHIONINE-DEPENDENT TRNA 4-DEMETHYLWYOSINE SYNTHASE TYW1-RELATED"/>
    <property type="match status" value="1"/>
</dbReference>
<dbReference type="PANTHER" id="PTHR13930">
    <property type="entry name" value="S-ADENOSYL-L-METHIONINE-DEPENDENT TRNA 4-DEMETHYLWYOSINE SYNTHASE"/>
    <property type="match status" value="1"/>
</dbReference>
<dbReference type="GO" id="GO:0051539">
    <property type="term" value="F:4 iron, 4 sulfur cluster binding"/>
    <property type="evidence" value="ECO:0007669"/>
    <property type="project" value="UniProtKB-UniRule"/>
</dbReference>
<dbReference type="NCBIfam" id="TIGR03972">
    <property type="entry name" value="rSAM_TYW1"/>
    <property type="match status" value="1"/>
</dbReference>
<evidence type="ECO:0000313" key="12">
    <source>
        <dbReference type="Proteomes" id="UP000001400"/>
    </source>
</evidence>
<dbReference type="RefSeq" id="WP_012997145.1">
    <property type="nucleotide sequence ID" value="NC_013926.1"/>
</dbReference>
<dbReference type="GO" id="GO:0046872">
    <property type="term" value="F:metal ion binding"/>
    <property type="evidence" value="ECO:0007669"/>
    <property type="project" value="UniProtKB-KW"/>
</dbReference>
<evidence type="ECO:0000256" key="7">
    <source>
        <dbReference type="ARBA" id="ARBA00023239"/>
    </source>
</evidence>
<dbReference type="HAMAP" id="MF_01921">
    <property type="entry name" value="TYW1_archaea"/>
    <property type="match status" value="1"/>
</dbReference>
<dbReference type="Gene3D" id="3.20.20.70">
    <property type="entry name" value="Aldolase class I"/>
    <property type="match status" value="1"/>
</dbReference>
<keyword evidence="5 9" id="KW-0408">Iron</keyword>
<comment type="subcellular location">
    <subcellularLocation>
        <location evidence="9">Cytoplasm</location>
    </subcellularLocation>
</comment>
<keyword evidence="4 9" id="KW-0479">Metal-binding</keyword>
<dbReference type="SFLD" id="SFLDF00284">
    <property type="entry name" value="tRNA_wybutosine-synthesizing"/>
    <property type="match status" value="1"/>
</dbReference>
<evidence type="ECO:0000256" key="1">
    <source>
        <dbReference type="ARBA" id="ARBA00022485"/>
    </source>
</evidence>
<evidence type="ECO:0000256" key="9">
    <source>
        <dbReference type="HAMAP-Rule" id="MF_01921"/>
    </source>
</evidence>
<keyword evidence="2 9" id="KW-0949">S-adenosyl-L-methionine</keyword>
<dbReference type="AlphaFoldDB" id="D3TCK2"/>
<dbReference type="PROSITE" id="PS51918">
    <property type="entry name" value="RADICAL_SAM"/>
    <property type="match status" value="1"/>
</dbReference>
<dbReference type="EC" id="4.1.3.44" evidence="9"/>
<dbReference type="Pfam" id="PF08608">
    <property type="entry name" value="Wyosine_form"/>
    <property type="match status" value="1"/>
</dbReference>
<dbReference type="InterPro" id="IPR013917">
    <property type="entry name" value="tRNA_wybutosine-synth"/>
</dbReference>
<dbReference type="GO" id="GO:0005737">
    <property type="term" value="C:cytoplasm"/>
    <property type="evidence" value="ECO:0007669"/>
    <property type="project" value="UniProtKB-SubCell"/>
</dbReference>
<evidence type="ECO:0000256" key="2">
    <source>
        <dbReference type="ARBA" id="ARBA00022691"/>
    </source>
</evidence>
<dbReference type="InterPro" id="IPR013785">
    <property type="entry name" value="Aldolase_TIM"/>
</dbReference>
<comment type="similarity">
    <text evidence="9">Belongs to the TYW1 family.</text>
</comment>
<evidence type="ECO:0000256" key="4">
    <source>
        <dbReference type="ARBA" id="ARBA00022723"/>
    </source>
</evidence>
<dbReference type="InterPro" id="IPR007197">
    <property type="entry name" value="rSAM"/>
</dbReference>
<dbReference type="Proteomes" id="UP000001400">
    <property type="component" value="Chromosome"/>
</dbReference>
<evidence type="ECO:0000259" key="10">
    <source>
        <dbReference type="PROSITE" id="PS51918"/>
    </source>
</evidence>
<feature type="binding site" evidence="9">
    <location>
        <position position="39"/>
    </location>
    <ligand>
        <name>[4Fe-4S] cluster</name>
        <dbReference type="ChEBI" id="CHEBI:49883"/>
        <label>1</label>
    </ligand>
</feature>
<comment type="function">
    <text evidence="9">Component of the wyosine derivatives biosynthesis pathway that catalyzes the condensation of N-methylguanine with 2 carbon atoms from pyruvate to form the tricyclic 4-demethylwyosine (imG-14) on guanosine-37 of tRNA(Phe).</text>
</comment>
<evidence type="ECO:0000313" key="11">
    <source>
        <dbReference type="EMBL" id="ADD08287.1"/>
    </source>
</evidence>
<evidence type="ECO:0000256" key="5">
    <source>
        <dbReference type="ARBA" id="ARBA00023004"/>
    </source>
</evidence>
<keyword evidence="3 9" id="KW-0819">tRNA processing</keyword>
<dbReference type="InterPro" id="IPR058240">
    <property type="entry name" value="rSAM_sf"/>
</dbReference>
<reference evidence="11" key="1">
    <citation type="submission" date="2010-02" db="EMBL/GenBank/DDBJ databases">
        <title>Complete sequence of Aciduliprofundum boonei T469.</title>
        <authorList>
            <consortium name="US DOE Joint Genome Institute"/>
            <person name="Lucas S."/>
            <person name="Copeland A."/>
            <person name="Lapidus A."/>
            <person name="Cheng J.-F."/>
            <person name="Bruce D."/>
            <person name="Goodwin L."/>
            <person name="Pitluck S."/>
            <person name="Saunders E."/>
            <person name="Detter J.C."/>
            <person name="Han C."/>
            <person name="Tapia R."/>
            <person name="Land M."/>
            <person name="Hauser L."/>
            <person name="Kyrpides N."/>
            <person name="Mikhailova N."/>
            <person name="Flores G."/>
            <person name="Reysenbach A.-L."/>
            <person name="Woyke T."/>
        </authorList>
    </citation>
    <scope>NUCLEOTIDE SEQUENCE</scope>
    <source>
        <strain evidence="11">T469</strain>
    </source>
</reference>
<feature type="binding site" evidence="9">
    <location>
        <position position="66"/>
    </location>
    <ligand>
        <name>[4Fe-4S] cluster</name>
        <dbReference type="ChEBI" id="CHEBI:49883"/>
        <label>2</label>
        <note>4Fe-4S-S-AdoMet</note>
    </ligand>
</feature>
<dbReference type="InterPro" id="IPR034556">
    <property type="entry name" value="tRNA_wybutosine-synthase"/>
</dbReference>
<evidence type="ECO:0000256" key="6">
    <source>
        <dbReference type="ARBA" id="ARBA00023014"/>
    </source>
</evidence>
<dbReference type="OrthoDB" id="68499at2157"/>
<dbReference type="SUPFAM" id="SSF102114">
    <property type="entry name" value="Radical SAM enzymes"/>
    <property type="match status" value="1"/>
</dbReference>
<gene>
    <name evidence="9" type="primary">taw1</name>
    <name evidence="11" type="ordered locus">Aboo_0476</name>
</gene>
<feature type="binding site" evidence="9">
    <location>
        <position position="62"/>
    </location>
    <ligand>
        <name>[4Fe-4S] cluster</name>
        <dbReference type="ChEBI" id="CHEBI:49883"/>
        <label>2</label>
        <note>4Fe-4S-S-AdoMet</note>
    </ligand>
</feature>